<dbReference type="InterPro" id="IPR036582">
    <property type="entry name" value="Mao_N_sf"/>
</dbReference>
<dbReference type="EMBL" id="JACVVD010000004">
    <property type="protein sequence ID" value="MBD0381270.1"/>
    <property type="molecule type" value="Genomic_DNA"/>
</dbReference>
<evidence type="ECO:0000313" key="3">
    <source>
        <dbReference type="EMBL" id="MBD0381270.1"/>
    </source>
</evidence>
<gene>
    <name evidence="3" type="ORF">ICC18_14185</name>
</gene>
<keyword evidence="1" id="KW-0732">Signal</keyword>
<comment type="caution">
    <text evidence="3">The sequence shown here is derived from an EMBL/GenBank/DDBJ whole genome shotgun (WGS) entry which is preliminary data.</text>
</comment>
<protein>
    <recommendedName>
        <fullName evidence="2">Copper amine oxidase-like N-terminal domain-containing protein</fullName>
    </recommendedName>
</protein>
<dbReference type="Pfam" id="PF07833">
    <property type="entry name" value="Cu_amine_oxidN1"/>
    <property type="match status" value="1"/>
</dbReference>
<feature type="chain" id="PRO_5037163052" description="Copper amine oxidase-like N-terminal domain-containing protein" evidence="1">
    <location>
        <begin position="25"/>
        <end position="207"/>
    </location>
</feature>
<dbReference type="SUPFAM" id="SSF55383">
    <property type="entry name" value="Copper amine oxidase, domain N"/>
    <property type="match status" value="1"/>
</dbReference>
<evidence type="ECO:0000256" key="1">
    <source>
        <dbReference type="SAM" id="SignalP"/>
    </source>
</evidence>
<feature type="domain" description="Copper amine oxidase-like N-terminal" evidence="2">
    <location>
        <begin position="33"/>
        <end position="75"/>
    </location>
</feature>
<organism evidence="3 4">
    <name type="scientific">Paenibacillus sedimenti</name>
    <dbReference type="NCBI Taxonomy" id="2770274"/>
    <lineage>
        <taxon>Bacteria</taxon>
        <taxon>Bacillati</taxon>
        <taxon>Bacillota</taxon>
        <taxon>Bacilli</taxon>
        <taxon>Bacillales</taxon>
        <taxon>Paenibacillaceae</taxon>
        <taxon>Paenibacillus</taxon>
    </lineage>
</organism>
<dbReference type="RefSeq" id="WP_188175060.1">
    <property type="nucleotide sequence ID" value="NZ_JACVVD010000004.1"/>
</dbReference>
<proteinExistence type="predicted"/>
<evidence type="ECO:0000259" key="2">
    <source>
        <dbReference type="Pfam" id="PF07833"/>
    </source>
</evidence>
<accession>A0A926KP18</accession>
<dbReference type="Proteomes" id="UP000650466">
    <property type="component" value="Unassembled WGS sequence"/>
</dbReference>
<reference evidence="3" key="1">
    <citation type="submission" date="2020-09" db="EMBL/GenBank/DDBJ databases">
        <title>Draft Genome Sequence of Paenibacillus sp. WST5.</title>
        <authorList>
            <person name="Bao Z."/>
        </authorList>
    </citation>
    <scope>NUCLEOTIDE SEQUENCE</scope>
    <source>
        <strain evidence="3">WST5</strain>
    </source>
</reference>
<dbReference type="InterPro" id="IPR012854">
    <property type="entry name" value="Cu_amine_oxidase-like_N"/>
</dbReference>
<evidence type="ECO:0000313" key="4">
    <source>
        <dbReference type="Proteomes" id="UP000650466"/>
    </source>
</evidence>
<feature type="signal peptide" evidence="1">
    <location>
        <begin position="1"/>
        <end position="24"/>
    </location>
</feature>
<keyword evidence="4" id="KW-1185">Reference proteome</keyword>
<dbReference type="AlphaFoldDB" id="A0A926KP18"/>
<name>A0A926KP18_9BACL</name>
<sequence length="207" mass="22583">MKKLTKTLIATSVLSLTFAAGVYAASSDIKLFINGKQINTDLQVVDGSSYVPLRVVSESLGADVKWDEAARSISINSKSNSTPPSISTAGLPSSVTNKDITITLNKVVQDSDSLKLYVTYSNNSNDKVMTGDSLVKVVSKGKQYEYSSDFNFDRFYKKPVDKAPDFIEPTVSANSVIFLEPIDGVDTINVVLNANFQEFRFSNVKVN</sequence>
<dbReference type="Gene3D" id="3.30.457.10">
    <property type="entry name" value="Copper amine oxidase-like, N-terminal domain"/>
    <property type="match status" value="1"/>
</dbReference>